<sequence>MKIKSFKLYFSLFKVTFLVSCFSFGGGYVIIPLLRKYLVEDMKLINNEELLDMAAIAQSNPGAIAVNLSSLIGYNLLGVKGAIITCIGTVLPPLLILSIISFFYEAFKSNMIISSVLKGMEAGVAATIVDLVIDMSQDVFKKKNLLLSLLVPLSFIASFFFNVNVLAIIIFGVIVSLTQVYVKKKKLGGLRND</sequence>
<reference evidence="8" key="1">
    <citation type="submission" date="2019-08" db="EMBL/GenBank/DDBJ databases">
        <authorList>
            <person name="Kucharzyk K."/>
            <person name="Murdoch R.W."/>
            <person name="Higgins S."/>
            <person name="Loffler F."/>
        </authorList>
    </citation>
    <scope>NUCLEOTIDE SEQUENCE</scope>
</reference>
<evidence type="ECO:0000313" key="8">
    <source>
        <dbReference type="EMBL" id="MPM11158.1"/>
    </source>
</evidence>
<dbReference type="InterPro" id="IPR052518">
    <property type="entry name" value="CHR_Transporter"/>
</dbReference>
<keyword evidence="4 7" id="KW-0812">Transmembrane</keyword>
<evidence type="ECO:0008006" key="9">
    <source>
        <dbReference type="Google" id="ProtNLM"/>
    </source>
</evidence>
<protein>
    <recommendedName>
        <fullName evidence="9">Chromate transport protein</fullName>
    </recommendedName>
</protein>
<comment type="similarity">
    <text evidence="2">Belongs to the chromate ion transporter (CHR) (TC 2.A.51) family.</text>
</comment>
<proteinExistence type="inferred from homology"/>
<evidence type="ECO:0000256" key="2">
    <source>
        <dbReference type="ARBA" id="ARBA00005262"/>
    </source>
</evidence>
<evidence type="ECO:0000256" key="6">
    <source>
        <dbReference type="ARBA" id="ARBA00023136"/>
    </source>
</evidence>
<feature type="transmembrane region" description="Helical" evidence="7">
    <location>
        <begin position="116"/>
        <end position="133"/>
    </location>
</feature>
<feature type="transmembrane region" description="Helical" evidence="7">
    <location>
        <begin position="82"/>
        <end position="104"/>
    </location>
</feature>
<organism evidence="8">
    <name type="scientific">bioreactor metagenome</name>
    <dbReference type="NCBI Taxonomy" id="1076179"/>
    <lineage>
        <taxon>unclassified sequences</taxon>
        <taxon>metagenomes</taxon>
        <taxon>ecological metagenomes</taxon>
    </lineage>
</organism>
<evidence type="ECO:0000256" key="4">
    <source>
        <dbReference type="ARBA" id="ARBA00022692"/>
    </source>
</evidence>
<evidence type="ECO:0000256" key="1">
    <source>
        <dbReference type="ARBA" id="ARBA00004651"/>
    </source>
</evidence>
<feature type="transmembrane region" description="Helical" evidence="7">
    <location>
        <begin position="12"/>
        <end position="34"/>
    </location>
</feature>
<comment type="caution">
    <text evidence="8">The sequence shown here is derived from an EMBL/GenBank/DDBJ whole genome shotgun (WGS) entry which is preliminary data.</text>
</comment>
<keyword evidence="6 7" id="KW-0472">Membrane</keyword>
<dbReference type="Pfam" id="PF02417">
    <property type="entry name" value="Chromate_transp"/>
    <property type="match status" value="1"/>
</dbReference>
<dbReference type="GO" id="GO:0015109">
    <property type="term" value="F:chromate transmembrane transporter activity"/>
    <property type="evidence" value="ECO:0007669"/>
    <property type="project" value="InterPro"/>
</dbReference>
<keyword evidence="5 7" id="KW-1133">Transmembrane helix</keyword>
<gene>
    <name evidence="8" type="ORF">SDC9_57497</name>
</gene>
<dbReference type="PANTHER" id="PTHR43663:SF1">
    <property type="entry name" value="CHROMATE TRANSPORTER"/>
    <property type="match status" value="1"/>
</dbReference>
<keyword evidence="3" id="KW-1003">Cell membrane</keyword>
<evidence type="ECO:0000256" key="5">
    <source>
        <dbReference type="ARBA" id="ARBA00022989"/>
    </source>
</evidence>
<name>A0A644X5T1_9ZZZZ</name>
<evidence type="ECO:0000256" key="3">
    <source>
        <dbReference type="ARBA" id="ARBA00022475"/>
    </source>
</evidence>
<accession>A0A644X5T1</accession>
<dbReference type="PANTHER" id="PTHR43663">
    <property type="entry name" value="CHROMATE TRANSPORT PROTEIN-RELATED"/>
    <property type="match status" value="1"/>
</dbReference>
<dbReference type="EMBL" id="VSSQ01001792">
    <property type="protein sequence ID" value="MPM11158.1"/>
    <property type="molecule type" value="Genomic_DNA"/>
</dbReference>
<dbReference type="InterPro" id="IPR003370">
    <property type="entry name" value="Chromate_transpt"/>
</dbReference>
<dbReference type="AlphaFoldDB" id="A0A644X5T1"/>
<evidence type="ECO:0000256" key="7">
    <source>
        <dbReference type="SAM" id="Phobius"/>
    </source>
</evidence>
<feature type="transmembrane region" description="Helical" evidence="7">
    <location>
        <begin position="153"/>
        <end position="182"/>
    </location>
</feature>
<dbReference type="GO" id="GO:0005886">
    <property type="term" value="C:plasma membrane"/>
    <property type="evidence" value="ECO:0007669"/>
    <property type="project" value="UniProtKB-SubCell"/>
</dbReference>
<comment type="subcellular location">
    <subcellularLocation>
        <location evidence="1">Cell membrane</location>
        <topology evidence="1">Multi-pass membrane protein</topology>
    </subcellularLocation>
</comment>